<evidence type="ECO:0008006" key="9">
    <source>
        <dbReference type="Google" id="ProtNLM"/>
    </source>
</evidence>
<evidence type="ECO:0000256" key="2">
    <source>
        <dbReference type="ARBA" id="ARBA00022481"/>
    </source>
</evidence>
<evidence type="ECO:0000256" key="6">
    <source>
        <dbReference type="SAM" id="Phobius"/>
    </source>
</evidence>
<evidence type="ECO:0000313" key="8">
    <source>
        <dbReference type="Proteomes" id="UP000179237"/>
    </source>
</evidence>
<evidence type="ECO:0000256" key="4">
    <source>
        <dbReference type="ARBA" id="ARBA00022989"/>
    </source>
</evidence>
<accession>A0A1F5FWN8</accession>
<keyword evidence="4 6" id="KW-1133">Transmembrane helix</keyword>
<evidence type="ECO:0000256" key="3">
    <source>
        <dbReference type="ARBA" id="ARBA00022692"/>
    </source>
</evidence>
<dbReference type="PROSITE" id="PS00409">
    <property type="entry name" value="PROKAR_NTER_METHYL"/>
    <property type="match status" value="1"/>
</dbReference>
<dbReference type="EMBL" id="MFAQ01000004">
    <property type="protein sequence ID" value="OGD84012.1"/>
    <property type="molecule type" value="Genomic_DNA"/>
</dbReference>
<dbReference type="NCBIfam" id="TIGR02532">
    <property type="entry name" value="IV_pilin_GFxxxE"/>
    <property type="match status" value="1"/>
</dbReference>
<dbReference type="Gene3D" id="3.30.700.10">
    <property type="entry name" value="Glycoprotein, Type 4 Pilin"/>
    <property type="match status" value="1"/>
</dbReference>
<feature type="transmembrane region" description="Helical" evidence="6">
    <location>
        <begin position="6"/>
        <end position="27"/>
    </location>
</feature>
<organism evidence="7 8">
    <name type="scientific">Candidatus Collierbacteria bacterium RIFOXYD1_FULL_40_9</name>
    <dbReference type="NCBI Taxonomy" id="1817731"/>
    <lineage>
        <taxon>Bacteria</taxon>
        <taxon>Candidatus Collieribacteriota</taxon>
    </lineage>
</organism>
<evidence type="ECO:0000256" key="1">
    <source>
        <dbReference type="ARBA" id="ARBA00004167"/>
    </source>
</evidence>
<dbReference type="InterPro" id="IPR045584">
    <property type="entry name" value="Pilin-like"/>
</dbReference>
<keyword evidence="3 6" id="KW-0812">Transmembrane</keyword>
<dbReference type="InterPro" id="IPR000983">
    <property type="entry name" value="Bac_GSPG_pilin"/>
</dbReference>
<evidence type="ECO:0000256" key="5">
    <source>
        <dbReference type="ARBA" id="ARBA00023136"/>
    </source>
</evidence>
<dbReference type="GO" id="GO:0015628">
    <property type="term" value="P:protein secretion by the type II secretion system"/>
    <property type="evidence" value="ECO:0007669"/>
    <property type="project" value="InterPro"/>
</dbReference>
<dbReference type="GO" id="GO:0015627">
    <property type="term" value="C:type II protein secretion system complex"/>
    <property type="evidence" value="ECO:0007669"/>
    <property type="project" value="InterPro"/>
</dbReference>
<dbReference type="PANTHER" id="PTHR30093">
    <property type="entry name" value="GENERAL SECRETION PATHWAY PROTEIN G"/>
    <property type="match status" value="1"/>
</dbReference>
<dbReference type="PANTHER" id="PTHR30093:SF44">
    <property type="entry name" value="TYPE II SECRETION SYSTEM CORE PROTEIN G"/>
    <property type="match status" value="1"/>
</dbReference>
<protein>
    <recommendedName>
        <fullName evidence="9">Type II secretion system protein GspG C-terminal domain-containing protein</fullName>
    </recommendedName>
</protein>
<keyword evidence="2" id="KW-0488">Methylation</keyword>
<comment type="caution">
    <text evidence="7">The sequence shown here is derived from an EMBL/GenBank/DDBJ whole genome shotgun (WGS) entry which is preliminary data.</text>
</comment>
<dbReference type="PRINTS" id="PR00813">
    <property type="entry name" value="BCTERIALGSPG"/>
</dbReference>
<dbReference type="Pfam" id="PF07963">
    <property type="entry name" value="N_methyl"/>
    <property type="match status" value="1"/>
</dbReference>
<dbReference type="InterPro" id="IPR012902">
    <property type="entry name" value="N_methyl_site"/>
</dbReference>
<name>A0A1F5FWN8_9BACT</name>
<dbReference type="AlphaFoldDB" id="A0A1F5FWN8"/>
<proteinExistence type="predicted"/>
<dbReference type="GO" id="GO:0016020">
    <property type="term" value="C:membrane"/>
    <property type="evidence" value="ECO:0007669"/>
    <property type="project" value="UniProtKB-SubCell"/>
</dbReference>
<sequence>MKNKGFTLIELLVAMGIVAVLTGMAAFNFSQSRIRARDIQRKNDLSQLQKALELYRNDNNGNYPVASGFQETLLTAGYSKVEFNDPRDGEWSDYYYSPEDDRKTYYLMTCLENTTDQTKQTDTTICGKFKNPATCSCGATAADSSGVMYTLSQP</sequence>
<dbReference type="Proteomes" id="UP000179237">
    <property type="component" value="Unassembled WGS sequence"/>
</dbReference>
<dbReference type="SUPFAM" id="SSF54523">
    <property type="entry name" value="Pili subunits"/>
    <property type="match status" value="1"/>
</dbReference>
<keyword evidence="5 6" id="KW-0472">Membrane</keyword>
<evidence type="ECO:0000313" key="7">
    <source>
        <dbReference type="EMBL" id="OGD84012.1"/>
    </source>
</evidence>
<reference evidence="7 8" key="1">
    <citation type="journal article" date="2016" name="Nat. Commun.">
        <title>Thousands of microbial genomes shed light on interconnected biogeochemical processes in an aquifer system.</title>
        <authorList>
            <person name="Anantharaman K."/>
            <person name="Brown C.T."/>
            <person name="Hug L.A."/>
            <person name="Sharon I."/>
            <person name="Castelle C.J."/>
            <person name="Probst A.J."/>
            <person name="Thomas B.C."/>
            <person name="Singh A."/>
            <person name="Wilkins M.J."/>
            <person name="Karaoz U."/>
            <person name="Brodie E.L."/>
            <person name="Williams K.H."/>
            <person name="Hubbard S.S."/>
            <person name="Banfield J.F."/>
        </authorList>
    </citation>
    <scope>NUCLEOTIDE SEQUENCE [LARGE SCALE GENOMIC DNA]</scope>
</reference>
<gene>
    <name evidence="7" type="ORF">A2572_00590</name>
</gene>
<comment type="subcellular location">
    <subcellularLocation>
        <location evidence="1">Membrane</location>
        <topology evidence="1">Single-pass membrane protein</topology>
    </subcellularLocation>
</comment>